<feature type="compositionally biased region" description="Low complexity" evidence="1">
    <location>
        <begin position="22"/>
        <end position="38"/>
    </location>
</feature>
<evidence type="ECO:0000313" key="2">
    <source>
        <dbReference type="Proteomes" id="UP000186698"/>
    </source>
</evidence>
<dbReference type="GO" id="GO:0042138">
    <property type="term" value="P:meiotic DNA double-strand break formation"/>
    <property type="evidence" value="ECO:0000318"/>
    <property type="project" value="GO_Central"/>
</dbReference>
<sequence>MNLNVWNLKDMFSVPPGANRASTKSTQSSDHSSQTDSQFLFSSQFGLEPSQRASQEYTIPSKQQRNSQCNSQDSDPSISAKYQSKPPLYNSDYKDRSSFQTYGIGKPRGILDQFEESKRKAKEKYDNDQLNAVICNIQVTIQELKKLIGQVDENTNLSYKSILEAVETASNALQGRAASQHESIIKALSDTSSMEQFIENIEKKIEINAGETAQLKSDVQLLLTCLDALKARQCEHCVETSKKLTWFSDYVKSMENNILSELQKLSSAPKLSLHLKDNSSQTYPESVPDKSLGESSKSQLRALKTYEGDSLLHQSNLPMRSDLTNDRFARKGCASCHVKENTCMECSHGARKDCFRAPLRGLESRMFHKFPETSDSHTFQRTLVEKPPILENPSLQFTQISQIRQLPINGNCQETYLPGVAEKFSGRENVVGNVSGRKGKNVKGKKAKKRKKPAKRKRTHCPLENNTVKVSRTLAESSQNESENISWGFGCSVKESAEDYPTLHSESSVPSLPVPERKTRRKNVKKLPLLCSNERQEQLSSTKHDVCVGERVGVSMAEQKLMCWDFASEDSNHLHYSITRENHMAWVPPSRPLFENGLTQPLLLTEQKTFSLFFDSSDDSN</sequence>
<gene>
    <name evidence="3" type="primary">LOC108714688</name>
</gene>
<reference evidence="3" key="1">
    <citation type="submission" date="2025-08" db="UniProtKB">
        <authorList>
            <consortium name="RefSeq"/>
        </authorList>
    </citation>
    <scope>IDENTIFICATION</scope>
    <source>
        <strain evidence="3">J_2021</strain>
        <tissue evidence="3">Erythrocytes</tissue>
    </source>
</reference>
<dbReference type="STRING" id="8355.A0A1L8GPY4"/>
<dbReference type="PaxDb" id="8355-A0A1L8GPY4"/>
<dbReference type="OrthoDB" id="10066605at2759"/>
<dbReference type="InterPro" id="IPR031529">
    <property type="entry name" value="IHO1"/>
</dbReference>
<proteinExistence type="predicted"/>
<protein>
    <submittedName>
        <fullName evidence="3">Uncharacterized protein LOC108714688</fullName>
    </submittedName>
</protein>
<dbReference type="KEGG" id="xla:108714688"/>
<dbReference type="AlphaFoldDB" id="A0A1L8GPY4"/>
<organism evidence="2 3">
    <name type="scientific">Xenopus laevis</name>
    <name type="common">African clawed frog</name>
    <dbReference type="NCBI Taxonomy" id="8355"/>
    <lineage>
        <taxon>Eukaryota</taxon>
        <taxon>Metazoa</taxon>
        <taxon>Chordata</taxon>
        <taxon>Craniata</taxon>
        <taxon>Vertebrata</taxon>
        <taxon>Euteleostomi</taxon>
        <taxon>Amphibia</taxon>
        <taxon>Batrachia</taxon>
        <taxon>Anura</taxon>
        <taxon>Pipoidea</taxon>
        <taxon>Pipidae</taxon>
        <taxon>Xenopodinae</taxon>
        <taxon>Xenopus</taxon>
        <taxon>Xenopus</taxon>
    </lineage>
</organism>
<name>A0A1L8GPY4_XENLA</name>
<dbReference type="Pfam" id="PF15771">
    <property type="entry name" value="IHO1"/>
    <property type="match status" value="1"/>
</dbReference>
<dbReference type="RefSeq" id="XP_018114608.1">
    <property type="nucleotide sequence ID" value="XM_018259119.2"/>
</dbReference>
<evidence type="ECO:0000256" key="1">
    <source>
        <dbReference type="SAM" id="MobiDB-lite"/>
    </source>
</evidence>
<dbReference type="CTD" id="108714688"/>
<keyword evidence="2" id="KW-1185">Reference proteome</keyword>
<feature type="region of interest" description="Disordered" evidence="1">
    <location>
        <begin position="276"/>
        <end position="296"/>
    </location>
</feature>
<feature type="region of interest" description="Disordered" evidence="1">
    <location>
        <begin position="12"/>
        <end position="39"/>
    </location>
</feature>
<dbReference type="GO" id="GO:0000794">
    <property type="term" value="C:condensed nuclear chromosome"/>
    <property type="evidence" value="ECO:0000318"/>
    <property type="project" value="GO_Central"/>
</dbReference>
<dbReference type="PANTHER" id="PTHR35662">
    <property type="entry name" value="INTERACTOR OF HORMAD1 PROTEIN 1"/>
    <property type="match status" value="1"/>
</dbReference>
<dbReference type="GeneID" id="108714688"/>
<accession>A0A1L8GPY4</accession>
<dbReference type="GO" id="GO:0007129">
    <property type="term" value="P:homologous chromosome pairing at meiosis"/>
    <property type="evidence" value="ECO:0000318"/>
    <property type="project" value="GO_Central"/>
</dbReference>
<dbReference type="Bgee" id="108714688">
    <property type="expression patterns" value="Expressed in testis and 4 other cell types or tissues"/>
</dbReference>
<dbReference type="OMA" id="NAVICNI"/>
<evidence type="ECO:0000313" key="3">
    <source>
        <dbReference type="RefSeq" id="XP_018114608.1"/>
    </source>
</evidence>
<feature type="region of interest" description="Disordered" evidence="1">
    <location>
        <begin position="432"/>
        <end position="458"/>
    </location>
</feature>
<dbReference type="PANTHER" id="PTHR35662:SF1">
    <property type="entry name" value="INTERACTOR OF HORMAD1 PROTEIN 1"/>
    <property type="match status" value="1"/>
</dbReference>
<feature type="compositionally biased region" description="Basic residues" evidence="1">
    <location>
        <begin position="437"/>
        <end position="458"/>
    </location>
</feature>
<dbReference type="GO" id="GO:0006310">
    <property type="term" value="P:DNA recombination"/>
    <property type="evidence" value="ECO:0007669"/>
    <property type="project" value="InterPro"/>
</dbReference>
<feature type="region of interest" description="Disordered" evidence="1">
    <location>
        <begin position="51"/>
        <end position="96"/>
    </location>
</feature>
<dbReference type="Proteomes" id="UP000186698">
    <property type="component" value="Chromosome 4L"/>
</dbReference>
<feature type="compositionally biased region" description="Polar residues" evidence="1">
    <location>
        <begin position="51"/>
        <end position="82"/>
    </location>
</feature>